<reference evidence="3" key="1">
    <citation type="submission" date="2014-02" db="EMBL/GenBank/DDBJ databases">
        <authorList>
            <person name="Genoscope - CEA"/>
        </authorList>
    </citation>
    <scope>NUCLEOTIDE SEQUENCE</scope>
    <source>
        <strain evidence="3">LS3</strain>
    </source>
</reference>
<name>A0A060T2H3_BLAAD</name>
<evidence type="ECO:0000256" key="1">
    <source>
        <dbReference type="RuleBase" id="RU003690"/>
    </source>
</evidence>
<comment type="similarity">
    <text evidence="1">Belongs to the glycosyl hydrolase 1 family.</text>
</comment>
<evidence type="ECO:0000313" key="3">
    <source>
        <dbReference type="EMBL" id="CDP35290.1"/>
    </source>
</evidence>
<dbReference type="PANTHER" id="PTHR10353:SF53">
    <property type="entry name" value="BETA-1,4-GLUCOSIDASE (EUROFUNG)"/>
    <property type="match status" value="1"/>
</dbReference>
<dbReference type="PANTHER" id="PTHR10353">
    <property type="entry name" value="GLYCOSYL HYDROLASE"/>
    <property type="match status" value="1"/>
</dbReference>
<sequence>MQLSVLIGLAGIVSGQQLYNTVDNAKTSRAPVSPTYKQSSFAYTQSTTVRYASAVPTPATVSYYASHYEDLEHLIGQVSTTTWGNWEPNATAKPTDTNDPYGQAAFTSMWEALGVAANFSRGIYSTTVEPTPVPSSELVLPPSDPFSFRDDLTFPSDFMLGVAGSASQIEGAVADEGRTPSILEVLTKGSGQPNDFVTNENYYLYKQDIARMAAMGVKYYSFTIPWSRILPFVLPGTPVNQQAIDHYDDLINTVIEYGMEPVVTLMHFDSPLMFLGGKPARGDYDLSGQSGGYDNDTFVDAFLNYGKIVMTHFADRVPVWVTINEPFLYAANAQGIKNVIMAHAKVYKFYHDELKGCGKVGIKFNNNFGVPLKADDEDHLAATQRFQEFQLGALCNPIFLGQDYPQSWTDMWKDSNYKFKLSKEELEYVSHTSDFFGIDPYTITVISPLEGGMDTCLANKTDPNWPLCVNQTMSDVNGWAVGYRSQSYVYITPTYFRSFLNYLWNTFKSPIVVSEFGFPEWKEADKELPDQLFDTDRSVYYRSYLNAVLEAIHYDNVHVLGAFAWSFADNWEFGDYSQQFGIQVVNRTTQERFFKKSFFDYVDFYHQRSA</sequence>
<protein>
    <submittedName>
        <fullName evidence="3">ARAD1C31966p</fullName>
    </submittedName>
</protein>
<feature type="chain" id="PRO_5012813705" evidence="2">
    <location>
        <begin position="16"/>
        <end position="610"/>
    </location>
</feature>
<reference evidence="3" key="2">
    <citation type="submission" date="2014-06" db="EMBL/GenBank/DDBJ databases">
        <title>The complete genome of Blastobotrys (Arxula) adeninivorans LS3 - a yeast of biotechnological interest.</title>
        <authorList>
            <person name="Kunze G."/>
            <person name="Gaillardin C."/>
            <person name="Czernicka M."/>
            <person name="Durrens P."/>
            <person name="Martin T."/>
            <person name="Boer E."/>
            <person name="Gabaldon T."/>
            <person name="Cruz J."/>
            <person name="Talla E."/>
            <person name="Marck C."/>
            <person name="Goffeau A."/>
            <person name="Barbe V."/>
            <person name="Baret P."/>
            <person name="Baronian K."/>
            <person name="Beier S."/>
            <person name="Bleykasten C."/>
            <person name="Bode R."/>
            <person name="Casaregola S."/>
            <person name="Despons L."/>
            <person name="Fairhead C."/>
            <person name="Giersberg M."/>
            <person name="Gierski P."/>
            <person name="Hahnel U."/>
            <person name="Hartmann A."/>
            <person name="Jankowska D."/>
            <person name="Jubin C."/>
            <person name="Jung P."/>
            <person name="Lafontaine I."/>
            <person name="Leh-Louis V."/>
            <person name="Lemaire M."/>
            <person name="Marcet-Houben M."/>
            <person name="Mascher M."/>
            <person name="Morel G."/>
            <person name="Richard G.-F."/>
            <person name="Riechen J."/>
            <person name="Sacerdot C."/>
            <person name="Sarkar A."/>
            <person name="Savel G."/>
            <person name="Schacherer J."/>
            <person name="Sherman D."/>
            <person name="Straub M.-L."/>
            <person name="Stein N."/>
            <person name="Thierry A."/>
            <person name="Trautwein-Schult A."/>
            <person name="Westhof E."/>
            <person name="Worch S."/>
            <person name="Dujon B."/>
            <person name="Souciet J.-L."/>
            <person name="Wincker P."/>
            <person name="Scholz U."/>
            <person name="Neuveglise N."/>
        </authorList>
    </citation>
    <scope>NUCLEOTIDE SEQUENCE</scope>
    <source>
        <strain evidence="3">LS3</strain>
    </source>
</reference>
<dbReference type="PhylomeDB" id="A0A060T2H3"/>
<feature type="signal peptide" evidence="2">
    <location>
        <begin position="1"/>
        <end position="15"/>
    </location>
</feature>
<dbReference type="Pfam" id="PF00232">
    <property type="entry name" value="Glyco_hydro_1"/>
    <property type="match status" value="1"/>
</dbReference>
<dbReference type="GO" id="GO:0005975">
    <property type="term" value="P:carbohydrate metabolic process"/>
    <property type="evidence" value="ECO:0007669"/>
    <property type="project" value="InterPro"/>
</dbReference>
<dbReference type="SUPFAM" id="SSF51445">
    <property type="entry name" value="(Trans)glycosidases"/>
    <property type="match status" value="1"/>
</dbReference>
<dbReference type="InterPro" id="IPR001360">
    <property type="entry name" value="Glyco_hydro_1"/>
</dbReference>
<gene>
    <name evidence="3" type="ORF">GNLVRS02_ARAD1C31966g</name>
</gene>
<keyword evidence="2" id="KW-0732">Signal</keyword>
<accession>A0A060T2H3</accession>
<dbReference type="PRINTS" id="PR00131">
    <property type="entry name" value="GLHYDRLASE1"/>
</dbReference>
<dbReference type="Gene3D" id="3.20.20.80">
    <property type="entry name" value="Glycosidases"/>
    <property type="match status" value="1"/>
</dbReference>
<organism evidence="3">
    <name type="scientific">Blastobotrys adeninivorans</name>
    <name type="common">Yeast</name>
    <name type="synonym">Arxula adeninivorans</name>
    <dbReference type="NCBI Taxonomy" id="409370"/>
    <lineage>
        <taxon>Eukaryota</taxon>
        <taxon>Fungi</taxon>
        <taxon>Dikarya</taxon>
        <taxon>Ascomycota</taxon>
        <taxon>Saccharomycotina</taxon>
        <taxon>Dipodascomycetes</taxon>
        <taxon>Dipodascales</taxon>
        <taxon>Trichomonascaceae</taxon>
        <taxon>Blastobotrys</taxon>
    </lineage>
</organism>
<dbReference type="InterPro" id="IPR017853">
    <property type="entry name" value="GH"/>
</dbReference>
<dbReference type="EMBL" id="HG937693">
    <property type="protein sequence ID" value="CDP35290.1"/>
    <property type="molecule type" value="Genomic_DNA"/>
</dbReference>
<dbReference type="AlphaFoldDB" id="A0A060T2H3"/>
<proteinExistence type="inferred from homology"/>
<dbReference type="GO" id="GO:0008422">
    <property type="term" value="F:beta-glucosidase activity"/>
    <property type="evidence" value="ECO:0007669"/>
    <property type="project" value="TreeGrafter"/>
</dbReference>
<evidence type="ECO:0000256" key="2">
    <source>
        <dbReference type="SAM" id="SignalP"/>
    </source>
</evidence>